<evidence type="ECO:0000256" key="1">
    <source>
        <dbReference type="ARBA" id="ARBA00004370"/>
    </source>
</evidence>
<dbReference type="KEGG" id="mech:Q9L42_007320"/>
<dbReference type="Proteomes" id="UP001225378">
    <property type="component" value="Chromosome"/>
</dbReference>
<keyword evidence="10" id="KW-0732">Signal</keyword>
<evidence type="ECO:0000256" key="7">
    <source>
        <dbReference type="ARBA" id="ARBA00023136"/>
    </source>
</evidence>
<feature type="binding site" description="covalent" evidence="8">
    <location>
        <position position="49"/>
    </location>
    <ligand>
        <name>heme c</name>
        <dbReference type="ChEBI" id="CHEBI:61717"/>
    </ligand>
</feature>
<dbReference type="Pfam" id="PF02167">
    <property type="entry name" value="Cytochrom_C1"/>
    <property type="match status" value="1"/>
</dbReference>
<dbReference type="GO" id="GO:0009055">
    <property type="term" value="F:electron transfer activity"/>
    <property type="evidence" value="ECO:0007669"/>
    <property type="project" value="InterPro"/>
</dbReference>
<feature type="transmembrane region" description="Helical" evidence="9">
    <location>
        <begin position="213"/>
        <end position="231"/>
    </location>
</feature>
<protein>
    <submittedName>
        <fullName evidence="11">Cytochrome c1</fullName>
    </submittedName>
</protein>
<feature type="chain" id="PRO_5043941448" evidence="10">
    <location>
        <begin position="19"/>
        <end position="240"/>
    </location>
</feature>
<reference evidence="11 12" key="1">
    <citation type="journal article" date="2024" name="Microbiology">
        <title>Methylomarinum rosea sp. nov., a novel halophilic methanotrophic bacterium from the hypersaline Lake Elton.</title>
        <authorList>
            <person name="Suleimanov R.Z."/>
            <person name="Oshkin I.Y."/>
            <person name="Danilova O.V."/>
            <person name="Suzina N.E."/>
            <person name="Dedysh S.N."/>
        </authorList>
    </citation>
    <scope>NUCLEOTIDE SEQUENCE [LARGE SCALE GENOMIC DNA]</scope>
    <source>
        <strain evidence="11 12">Ch1-1</strain>
    </source>
</reference>
<evidence type="ECO:0000313" key="11">
    <source>
        <dbReference type="EMBL" id="XBS21926.1"/>
    </source>
</evidence>
<dbReference type="RefSeq" id="WP_305909087.1">
    <property type="nucleotide sequence ID" value="NZ_CP157743.1"/>
</dbReference>
<keyword evidence="7 9" id="KW-0472">Membrane</keyword>
<dbReference type="PANTHER" id="PTHR10266:SF3">
    <property type="entry name" value="CYTOCHROME C1, HEME PROTEIN, MITOCHONDRIAL"/>
    <property type="match status" value="1"/>
</dbReference>
<dbReference type="GO" id="GO:0020037">
    <property type="term" value="F:heme binding"/>
    <property type="evidence" value="ECO:0007669"/>
    <property type="project" value="InterPro"/>
</dbReference>
<sequence>MKKLIYILLFIMPFSVAASGAGVELEEADIDLSDTASLERGAQHFVTYCLGCHSAKHMRYKRIALDLNLDEKEVLKEITPYGANIYDQMHSAMNAHDATKWFGTNPPDLSLIARSRGADWLYSYLKGFYTDDSKPLGVNNIVFEDVGMPNVLWQLQGEQVPVIKQVDGQEVVTKLVLNEPGQLSPDEFDRMVNDLVNFLVYVGEPVQMERKAMGKYVLFFILMFTIVAYLLKREYWKDIH</sequence>
<dbReference type="SUPFAM" id="SSF46626">
    <property type="entry name" value="Cytochrome c"/>
    <property type="match status" value="1"/>
</dbReference>
<dbReference type="InterPro" id="IPR002326">
    <property type="entry name" value="Cyt_c1"/>
</dbReference>
<proteinExistence type="predicted"/>
<evidence type="ECO:0000313" key="12">
    <source>
        <dbReference type="Proteomes" id="UP001225378"/>
    </source>
</evidence>
<comment type="cofactor">
    <cofactor evidence="8">
        <name>heme c</name>
        <dbReference type="ChEBI" id="CHEBI:61717"/>
    </cofactor>
    <text evidence="8">Binds 1 heme c group covalently per subunit.</text>
</comment>
<comment type="subcellular location">
    <subcellularLocation>
        <location evidence="1">Membrane</location>
    </subcellularLocation>
</comment>
<dbReference type="PANTHER" id="PTHR10266">
    <property type="entry name" value="CYTOCHROME C1"/>
    <property type="match status" value="1"/>
</dbReference>
<keyword evidence="5 9" id="KW-1133">Transmembrane helix</keyword>
<keyword evidence="3 9" id="KW-0812">Transmembrane</keyword>
<evidence type="ECO:0000256" key="6">
    <source>
        <dbReference type="ARBA" id="ARBA00023004"/>
    </source>
</evidence>
<dbReference type="AlphaFoldDB" id="A0AAU7NZ87"/>
<evidence type="ECO:0000256" key="5">
    <source>
        <dbReference type="ARBA" id="ARBA00022989"/>
    </source>
</evidence>
<gene>
    <name evidence="11" type="ORF">Q9L42_007320</name>
</gene>
<evidence type="ECO:0000256" key="9">
    <source>
        <dbReference type="SAM" id="Phobius"/>
    </source>
</evidence>
<keyword evidence="6 8" id="KW-0408">Iron</keyword>
<dbReference type="InterPro" id="IPR036909">
    <property type="entry name" value="Cyt_c-like_dom_sf"/>
</dbReference>
<dbReference type="GO" id="GO:0046872">
    <property type="term" value="F:metal ion binding"/>
    <property type="evidence" value="ECO:0007669"/>
    <property type="project" value="UniProtKB-KW"/>
</dbReference>
<evidence type="ECO:0000256" key="10">
    <source>
        <dbReference type="SAM" id="SignalP"/>
    </source>
</evidence>
<dbReference type="Gene3D" id="1.10.760.10">
    <property type="entry name" value="Cytochrome c-like domain"/>
    <property type="match status" value="1"/>
</dbReference>
<dbReference type="GO" id="GO:0016020">
    <property type="term" value="C:membrane"/>
    <property type="evidence" value="ECO:0007669"/>
    <property type="project" value="UniProtKB-SubCell"/>
</dbReference>
<accession>A0AAU7NZ87</accession>
<evidence type="ECO:0000256" key="3">
    <source>
        <dbReference type="ARBA" id="ARBA00022692"/>
    </source>
</evidence>
<keyword evidence="2 8" id="KW-0349">Heme</keyword>
<keyword evidence="4 8" id="KW-0479">Metal-binding</keyword>
<evidence type="ECO:0000256" key="4">
    <source>
        <dbReference type="ARBA" id="ARBA00022723"/>
    </source>
</evidence>
<feature type="binding site" description="covalent" evidence="8">
    <location>
        <position position="53"/>
    </location>
    <ligand>
        <name>heme c</name>
        <dbReference type="ChEBI" id="CHEBI:61717"/>
    </ligand>
</feature>
<dbReference type="EMBL" id="CP157743">
    <property type="protein sequence ID" value="XBS21926.1"/>
    <property type="molecule type" value="Genomic_DNA"/>
</dbReference>
<evidence type="ECO:0000256" key="8">
    <source>
        <dbReference type="PIRSR" id="PIRSR602326-1"/>
    </source>
</evidence>
<evidence type="ECO:0000256" key="2">
    <source>
        <dbReference type="ARBA" id="ARBA00022617"/>
    </source>
</evidence>
<keyword evidence="12" id="KW-1185">Reference proteome</keyword>
<organism evidence="11 12">
    <name type="scientific">Methylomarinum roseum</name>
    <dbReference type="NCBI Taxonomy" id="3067653"/>
    <lineage>
        <taxon>Bacteria</taxon>
        <taxon>Pseudomonadati</taxon>
        <taxon>Pseudomonadota</taxon>
        <taxon>Gammaproteobacteria</taxon>
        <taxon>Methylococcales</taxon>
        <taxon>Methylococcaceae</taxon>
        <taxon>Methylomarinum</taxon>
    </lineage>
</organism>
<feature type="signal peptide" evidence="10">
    <location>
        <begin position="1"/>
        <end position="18"/>
    </location>
</feature>
<feature type="binding site" description="covalent" evidence="8">
    <location>
        <position position="52"/>
    </location>
    <ligand>
        <name>heme c</name>
        <dbReference type="ChEBI" id="CHEBI:61717"/>
    </ligand>
</feature>
<name>A0AAU7NZ87_9GAMM</name>